<accession>A0A4Q9DFU7</accession>
<evidence type="ECO:0000313" key="4">
    <source>
        <dbReference type="Proteomes" id="UP000293142"/>
    </source>
</evidence>
<evidence type="ECO:0008006" key="5">
    <source>
        <dbReference type="Google" id="ProtNLM"/>
    </source>
</evidence>
<reference evidence="3 4" key="1">
    <citation type="submission" date="2019-02" db="EMBL/GenBank/DDBJ databases">
        <title>Paenibacillus sp. nov., isolated from surface-sterilized tissue of Thalictrum simplex L.</title>
        <authorList>
            <person name="Tuo L."/>
        </authorList>
    </citation>
    <scope>NUCLEOTIDE SEQUENCE [LARGE SCALE GENOMIC DNA]</scope>
    <source>
        <strain evidence="3 4">N2SHLJ1</strain>
    </source>
</reference>
<dbReference type="Pfam" id="PF04519">
    <property type="entry name" value="Bactofilin"/>
    <property type="match status" value="1"/>
</dbReference>
<feature type="region of interest" description="Disordered" evidence="2">
    <location>
        <begin position="146"/>
        <end position="165"/>
    </location>
</feature>
<feature type="compositionally biased region" description="Basic and acidic residues" evidence="2">
    <location>
        <begin position="153"/>
        <end position="165"/>
    </location>
</feature>
<name>A0A4Q9DFU7_9BACL</name>
<gene>
    <name evidence="3" type="ORF">EYB31_31260</name>
</gene>
<keyword evidence="4" id="KW-1185">Reference proteome</keyword>
<sequence length="250" mass="26076">MFGKRRSSNPNLTDTLIGERTVFEGKINSDASVRIEGKVTGDIECKGDVTVVEMGSARSNIKARDVVIAGTLNGSVTATGKVTIMSKGKLYGNVVAGSFIIDNGGIFQGMSKIDSSRAAMPKETSPDTAAAPAAENRVEMQLGFGQARGLDPTPEHRSEAQPSFGEHRGLDTALEHRVDDQPSFGPARGLDSAPENRSEVQPSFGQPRGLDTAPQLVPAPSPAPAPSSGTTPQPGTVQPEPFGNGPTVVL</sequence>
<evidence type="ECO:0000256" key="1">
    <source>
        <dbReference type="ARBA" id="ARBA00044755"/>
    </source>
</evidence>
<proteinExistence type="inferred from homology"/>
<comment type="similarity">
    <text evidence="1">Belongs to the bactofilin family.</text>
</comment>
<protein>
    <recommendedName>
        <fullName evidence="5">Polymer-forming cytoskeletal protein</fullName>
    </recommendedName>
</protein>
<dbReference type="Proteomes" id="UP000293142">
    <property type="component" value="Unassembled WGS sequence"/>
</dbReference>
<dbReference type="OrthoDB" id="9789407at2"/>
<comment type="caution">
    <text evidence="3">The sequence shown here is derived from an EMBL/GenBank/DDBJ whole genome shotgun (WGS) entry which is preliminary data.</text>
</comment>
<dbReference type="RefSeq" id="WP_131017441.1">
    <property type="nucleotide sequence ID" value="NZ_SIRE01000028.1"/>
</dbReference>
<dbReference type="EMBL" id="SIRE01000028">
    <property type="protein sequence ID" value="TBL71025.1"/>
    <property type="molecule type" value="Genomic_DNA"/>
</dbReference>
<organism evidence="3 4">
    <name type="scientific">Paenibacillus thalictri</name>
    <dbReference type="NCBI Taxonomy" id="2527873"/>
    <lineage>
        <taxon>Bacteria</taxon>
        <taxon>Bacillati</taxon>
        <taxon>Bacillota</taxon>
        <taxon>Bacilli</taxon>
        <taxon>Bacillales</taxon>
        <taxon>Paenibacillaceae</taxon>
        <taxon>Paenibacillus</taxon>
    </lineage>
</organism>
<dbReference type="PANTHER" id="PTHR35024">
    <property type="entry name" value="HYPOTHETICAL CYTOSOLIC PROTEIN"/>
    <property type="match status" value="1"/>
</dbReference>
<feature type="compositionally biased region" description="Low complexity" evidence="2">
    <location>
        <begin position="226"/>
        <end position="236"/>
    </location>
</feature>
<feature type="region of interest" description="Disordered" evidence="2">
    <location>
        <begin position="178"/>
        <end position="250"/>
    </location>
</feature>
<dbReference type="AlphaFoldDB" id="A0A4Q9DFU7"/>
<dbReference type="InterPro" id="IPR007607">
    <property type="entry name" value="BacA/B"/>
</dbReference>
<evidence type="ECO:0000313" key="3">
    <source>
        <dbReference type="EMBL" id="TBL71025.1"/>
    </source>
</evidence>
<dbReference type="PANTHER" id="PTHR35024:SF4">
    <property type="entry name" value="POLYMER-FORMING CYTOSKELETAL PROTEIN"/>
    <property type="match status" value="1"/>
</dbReference>
<evidence type="ECO:0000256" key="2">
    <source>
        <dbReference type="SAM" id="MobiDB-lite"/>
    </source>
</evidence>